<dbReference type="GO" id="GO:0016787">
    <property type="term" value="F:hydrolase activity"/>
    <property type="evidence" value="ECO:0007669"/>
    <property type="project" value="UniProtKB-KW"/>
</dbReference>
<feature type="region of interest" description="Disordered" evidence="1">
    <location>
        <begin position="1"/>
        <end position="21"/>
    </location>
</feature>
<evidence type="ECO:0000313" key="2">
    <source>
        <dbReference type="EMBL" id="QDU94664.1"/>
    </source>
</evidence>
<dbReference type="OrthoDB" id="9815326at2"/>
<name>A0A518DS54_9BACT</name>
<keyword evidence="2" id="KW-0378">Hydrolase</keyword>
<dbReference type="AlphaFoldDB" id="A0A518DS54"/>
<dbReference type="EMBL" id="CP036433">
    <property type="protein sequence ID" value="QDU94664.1"/>
    <property type="molecule type" value="Genomic_DNA"/>
</dbReference>
<accession>A0A518DS54</accession>
<dbReference type="InterPro" id="IPR007709">
    <property type="entry name" value="N-FG_amidohydro"/>
</dbReference>
<dbReference type="Gene3D" id="3.40.630.40">
    <property type="entry name" value="Zn-dependent exopeptidases"/>
    <property type="match status" value="1"/>
</dbReference>
<dbReference type="RefSeq" id="WP_145053268.1">
    <property type="nucleotide sequence ID" value="NZ_CP036433.1"/>
</dbReference>
<sequence>MTSARKKTSAKTLPARTSSPRTSTAILLTCEHGGNLVPPEYAQLFNGGETALNSHRGYDPGALELARRMAEELPAPLLFATVTRLLVELNRSTHHRRLFSEFSQPLPPDERQALVSKHYTPYRTQVEERLAALIAAQGSVLHLSVHSFTPQLDGVVRTTEIGLLYDPARSGESQFAAAWQTALRTLRPDLRVRKNYPYLGKADGFTTSLRRKFSPETYRGIEIEVNQAFPLGPDQAAWRTLQQDLIASLRSALSVAT</sequence>
<gene>
    <name evidence="2" type="ORF">Pla8534_24700</name>
</gene>
<dbReference type="Pfam" id="PF05013">
    <property type="entry name" value="FGase"/>
    <property type="match status" value="1"/>
</dbReference>
<proteinExistence type="predicted"/>
<protein>
    <submittedName>
        <fullName evidence="2">N-formylglutamate amidohydrolase</fullName>
    </submittedName>
</protein>
<evidence type="ECO:0000256" key="1">
    <source>
        <dbReference type="SAM" id="MobiDB-lite"/>
    </source>
</evidence>
<keyword evidence="3" id="KW-1185">Reference proteome</keyword>
<dbReference type="Proteomes" id="UP000317648">
    <property type="component" value="Chromosome"/>
</dbReference>
<dbReference type="SUPFAM" id="SSF53187">
    <property type="entry name" value="Zn-dependent exopeptidases"/>
    <property type="match status" value="1"/>
</dbReference>
<organism evidence="2 3">
    <name type="scientific">Lignipirellula cremea</name>
    <dbReference type="NCBI Taxonomy" id="2528010"/>
    <lineage>
        <taxon>Bacteria</taxon>
        <taxon>Pseudomonadati</taxon>
        <taxon>Planctomycetota</taxon>
        <taxon>Planctomycetia</taxon>
        <taxon>Pirellulales</taxon>
        <taxon>Pirellulaceae</taxon>
        <taxon>Lignipirellula</taxon>
    </lineage>
</organism>
<reference evidence="2 3" key="1">
    <citation type="submission" date="2019-02" db="EMBL/GenBank/DDBJ databases">
        <title>Deep-cultivation of Planctomycetes and their phenomic and genomic characterization uncovers novel biology.</title>
        <authorList>
            <person name="Wiegand S."/>
            <person name="Jogler M."/>
            <person name="Boedeker C."/>
            <person name="Pinto D."/>
            <person name="Vollmers J."/>
            <person name="Rivas-Marin E."/>
            <person name="Kohn T."/>
            <person name="Peeters S.H."/>
            <person name="Heuer A."/>
            <person name="Rast P."/>
            <person name="Oberbeckmann S."/>
            <person name="Bunk B."/>
            <person name="Jeske O."/>
            <person name="Meyerdierks A."/>
            <person name="Storesund J.E."/>
            <person name="Kallscheuer N."/>
            <person name="Luecker S."/>
            <person name="Lage O.M."/>
            <person name="Pohl T."/>
            <person name="Merkel B.J."/>
            <person name="Hornburger P."/>
            <person name="Mueller R.-W."/>
            <person name="Bruemmer F."/>
            <person name="Labrenz M."/>
            <person name="Spormann A.M."/>
            <person name="Op den Camp H."/>
            <person name="Overmann J."/>
            <person name="Amann R."/>
            <person name="Jetten M.S.M."/>
            <person name="Mascher T."/>
            <person name="Medema M.H."/>
            <person name="Devos D.P."/>
            <person name="Kaster A.-K."/>
            <person name="Ovreas L."/>
            <person name="Rohde M."/>
            <person name="Galperin M.Y."/>
            <person name="Jogler C."/>
        </authorList>
    </citation>
    <scope>NUCLEOTIDE SEQUENCE [LARGE SCALE GENOMIC DNA]</scope>
    <source>
        <strain evidence="2 3">Pla85_3_4</strain>
    </source>
</reference>
<evidence type="ECO:0000313" key="3">
    <source>
        <dbReference type="Proteomes" id="UP000317648"/>
    </source>
</evidence>
<dbReference type="KEGG" id="lcre:Pla8534_24700"/>